<feature type="transmembrane region" description="Helical" evidence="9">
    <location>
        <begin position="370"/>
        <end position="387"/>
    </location>
</feature>
<dbReference type="RefSeq" id="XP_011497493.1">
    <property type="nucleotide sequence ID" value="XM_011499191.1"/>
</dbReference>
<feature type="transmembrane region" description="Helical" evidence="9">
    <location>
        <begin position="461"/>
        <end position="481"/>
    </location>
</feature>
<accession>A0AAJ6YG82</accession>
<dbReference type="KEGG" id="csol:105361895"/>
<feature type="domain" description="Major facilitator superfamily (MFS) profile" evidence="10">
    <location>
        <begin position="70"/>
        <end position="514"/>
    </location>
</feature>
<dbReference type="InterPro" id="IPR020846">
    <property type="entry name" value="MFS_dom"/>
</dbReference>
<evidence type="ECO:0000256" key="7">
    <source>
        <dbReference type="ARBA" id="ARBA00023180"/>
    </source>
</evidence>
<feature type="transmembrane region" description="Helical" evidence="9">
    <location>
        <begin position="327"/>
        <end position="350"/>
    </location>
</feature>
<name>A0AAJ6YG82_9HYME</name>
<dbReference type="Pfam" id="PF00083">
    <property type="entry name" value="Sugar_tr"/>
    <property type="match status" value="1"/>
</dbReference>
<dbReference type="InterPro" id="IPR036259">
    <property type="entry name" value="MFS_trans_sf"/>
</dbReference>
<keyword evidence="6 9" id="KW-0472">Membrane</keyword>
<dbReference type="SUPFAM" id="SSF103473">
    <property type="entry name" value="MFS general substrate transporter"/>
    <property type="match status" value="1"/>
</dbReference>
<protein>
    <submittedName>
        <fullName evidence="12">Solute carrier family 2, facilitated glucose transporter member 1-like isoform X1</fullName>
    </submittedName>
</protein>
<dbReference type="AlphaFoldDB" id="A0AAJ6YG82"/>
<keyword evidence="5 9" id="KW-1133">Transmembrane helix</keyword>
<dbReference type="GeneID" id="105361895"/>
<keyword evidence="2 8" id="KW-0813">Transport</keyword>
<feature type="transmembrane region" description="Helical" evidence="9">
    <location>
        <begin position="421"/>
        <end position="449"/>
    </location>
</feature>
<evidence type="ECO:0000313" key="11">
    <source>
        <dbReference type="Proteomes" id="UP000695007"/>
    </source>
</evidence>
<comment type="similarity">
    <text evidence="8">Belongs to the major facilitator superfamily. Sugar transporter (TC 2.A.1.1) family.</text>
</comment>
<comment type="subcellular location">
    <subcellularLocation>
        <location evidence="1">Cell membrane</location>
        <topology evidence="1">Multi-pass membrane protein</topology>
    </subcellularLocation>
</comment>
<dbReference type="PROSITE" id="PS00217">
    <property type="entry name" value="SUGAR_TRANSPORT_2"/>
    <property type="match status" value="1"/>
</dbReference>
<proteinExistence type="inferred from homology"/>
<dbReference type="InterPro" id="IPR045263">
    <property type="entry name" value="GLUT"/>
</dbReference>
<feature type="transmembrane region" description="Helical" evidence="9">
    <location>
        <begin position="210"/>
        <end position="229"/>
    </location>
</feature>
<dbReference type="PRINTS" id="PR00171">
    <property type="entry name" value="SUGRTRNSPORT"/>
</dbReference>
<dbReference type="InterPro" id="IPR005828">
    <property type="entry name" value="MFS_sugar_transport-like"/>
</dbReference>
<feature type="transmembrane region" description="Helical" evidence="9">
    <location>
        <begin position="241"/>
        <end position="262"/>
    </location>
</feature>
<evidence type="ECO:0000256" key="5">
    <source>
        <dbReference type="ARBA" id="ARBA00022989"/>
    </source>
</evidence>
<evidence type="ECO:0000259" key="10">
    <source>
        <dbReference type="PROSITE" id="PS50850"/>
    </source>
</evidence>
<keyword evidence="11" id="KW-1185">Reference proteome</keyword>
<dbReference type="Gene3D" id="1.20.1250.20">
    <property type="entry name" value="MFS general substrate transporter like domains"/>
    <property type="match status" value="1"/>
</dbReference>
<keyword evidence="4 9" id="KW-0812">Transmembrane</keyword>
<sequence length="543" mass="59645">MTLKKDSLHREICEDNNSCHNHIPVVTDPDVTVLYKLNEINLLNDSEEKKYYDDNSSNCGGWTPLLILAGITCCLGSAVPAGYNIGVMNNAAFIMQEFCNQSIEERFNIKISLEGLNLLWSTIVSIFLIGGVTGSLTSSLLADTVGRKSSLSIGNVCGIVGSVMFLLIPILNSIELFLLGRLFVGLSGGLATSLLPVYMTEIAPIRLRGAVGVLCQLGITCGVLLGQVAGLDSVLGTKYYWNYMLAAFAPLCTMGLILTFFLPESPKYLFVVKEDSESALEALSRFRNMDRMDLHNEIANLEQELASKSVNSSWTIIRVLKEPTLRLPILLVCLLQFGQQLSGINVVFYYSDVIFKKAELAIKTRQYATIGTGLVNVGMAISSVYLMSRFRRRALLLTSIYTTIGCLIILCASIALIDLPFMKWICIIAVLAYVLFYGIGLGPIPYFIGSELFDVGPKSKAMSIGSVCNWGGNFIVGMTFTSMQKVLNSYSFLIFAACILFLALFCRKYLPETRDKTTSEIAALITQGLKSRPNEENSDIIIT</sequence>
<dbReference type="InterPro" id="IPR005829">
    <property type="entry name" value="Sugar_transporter_CS"/>
</dbReference>
<dbReference type="FunFam" id="1.20.1250.20:FF:001511">
    <property type="entry name" value="Solute carrier family 2, facilitated glucose transporter member 5"/>
    <property type="match status" value="1"/>
</dbReference>
<dbReference type="PANTHER" id="PTHR23503">
    <property type="entry name" value="SOLUTE CARRIER FAMILY 2"/>
    <property type="match status" value="1"/>
</dbReference>
<keyword evidence="7" id="KW-0325">Glycoprotein</keyword>
<dbReference type="PANTHER" id="PTHR23503:SF127">
    <property type="entry name" value="FI08437P-RELATED"/>
    <property type="match status" value="1"/>
</dbReference>
<dbReference type="NCBIfam" id="TIGR00879">
    <property type="entry name" value="SP"/>
    <property type="match status" value="1"/>
</dbReference>
<feature type="transmembrane region" description="Helical" evidence="9">
    <location>
        <begin position="118"/>
        <end position="141"/>
    </location>
</feature>
<feature type="transmembrane region" description="Helical" evidence="9">
    <location>
        <begin position="153"/>
        <end position="171"/>
    </location>
</feature>
<feature type="transmembrane region" description="Helical" evidence="9">
    <location>
        <begin position="177"/>
        <end position="198"/>
    </location>
</feature>
<reference evidence="12" key="1">
    <citation type="submission" date="2025-08" db="UniProtKB">
        <authorList>
            <consortium name="RefSeq"/>
        </authorList>
    </citation>
    <scope>IDENTIFICATION</scope>
</reference>
<evidence type="ECO:0000256" key="4">
    <source>
        <dbReference type="ARBA" id="ARBA00022692"/>
    </source>
</evidence>
<dbReference type="PROSITE" id="PS50850">
    <property type="entry name" value="MFS"/>
    <property type="match status" value="1"/>
</dbReference>
<evidence type="ECO:0000313" key="12">
    <source>
        <dbReference type="RefSeq" id="XP_011497493.1"/>
    </source>
</evidence>
<keyword evidence="3" id="KW-1003">Cell membrane</keyword>
<organism evidence="11 12">
    <name type="scientific">Ceratosolen solmsi marchali</name>
    <dbReference type="NCBI Taxonomy" id="326594"/>
    <lineage>
        <taxon>Eukaryota</taxon>
        <taxon>Metazoa</taxon>
        <taxon>Ecdysozoa</taxon>
        <taxon>Arthropoda</taxon>
        <taxon>Hexapoda</taxon>
        <taxon>Insecta</taxon>
        <taxon>Pterygota</taxon>
        <taxon>Neoptera</taxon>
        <taxon>Endopterygota</taxon>
        <taxon>Hymenoptera</taxon>
        <taxon>Apocrita</taxon>
        <taxon>Proctotrupomorpha</taxon>
        <taxon>Chalcidoidea</taxon>
        <taxon>Agaonidae</taxon>
        <taxon>Agaoninae</taxon>
        <taxon>Ceratosolen</taxon>
    </lineage>
</organism>
<dbReference type="GO" id="GO:0005353">
    <property type="term" value="F:fructose transmembrane transporter activity"/>
    <property type="evidence" value="ECO:0007669"/>
    <property type="project" value="UniProtKB-ARBA"/>
</dbReference>
<evidence type="ECO:0000256" key="2">
    <source>
        <dbReference type="ARBA" id="ARBA00022448"/>
    </source>
</evidence>
<dbReference type="Proteomes" id="UP000695007">
    <property type="component" value="Unplaced"/>
</dbReference>
<evidence type="ECO:0000256" key="3">
    <source>
        <dbReference type="ARBA" id="ARBA00022475"/>
    </source>
</evidence>
<feature type="transmembrane region" description="Helical" evidence="9">
    <location>
        <begin position="59"/>
        <end position="79"/>
    </location>
</feature>
<evidence type="ECO:0000256" key="9">
    <source>
        <dbReference type="SAM" id="Phobius"/>
    </source>
</evidence>
<dbReference type="GO" id="GO:1990539">
    <property type="term" value="P:fructose import across plasma membrane"/>
    <property type="evidence" value="ECO:0007669"/>
    <property type="project" value="UniProtKB-ARBA"/>
</dbReference>
<feature type="transmembrane region" description="Helical" evidence="9">
    <location>
        <begin position="487"/>
        <end position="506"/>
    </location>
</feature>
<dbReference type="GO" id="GO:0005886">
    <property type="term" value="C:plasma membrane"/>
    <property type="evidence" value="ECO:0007669"/>
    <property type="project" value="UniProtKB-SubCell"/>
</dbReference>
<feature type="transmembrane region" description="Helical" evidence="9">
    <location>
        <begin position="394"/>
        <end position="415"/>
    </location>
</feature>
<dbReference type="InterPro" id="IPR003663">
    <property type="entry name" value="Sugar/inositol_transpt"/>
</dbReference>
<evidence type="ECO:0000256" key="6">
    <source>
        <dbReference type="ARBA" id="ARBA00023136"/>
    </source>
</evidence>
<evidence type="ECO:0000256" key="1">
    <source>
        <dbReference type="ARBA" id="ARBA00004651"/>
    </source>
</evidence>
<evidence type="ECO:0000256" key="8">
    <source>
        <dbReference type="RuleBase" id="RU003346"/>
    </source>
</evidence>
<gene>
    <name evidence="12" type="primary">LOC105361895</name>
</gene>